<keyword evidence="1 2" id="KW-0238">DNA-binding</keyword>
<dbReference type="InterPro" id="IPR036910">
    <property type="entry name" value="HMG_box_dom_sf"/>
</dbReference>
<dbReference type="PANTHER" id="PTHR48112:SF22">
    <property type="entry name" value="MITOCHONDRIAL TRANSCRIPTION FACTOR A, ISOFORM B"/>
    <property type="match status" value="1"/>
</dbReference>
<reference evidence="5 6" key="1">
    <citation type="journal article" date="2018" name="G3 (Bethesda)">
        <title>Phylogenetic and Phylogenomic Definition of Rhizopus Species.</title>
        <authorList>
            <person name="Gryganskyi A.P."/>
            <person name="Golan J."/>
            <person name="Dolatabadi S."/>
            <person name="Mondo S."/>
            <person name="Robb S."/>
            <person name="Idnurm A."/>
            <person name="Muszewska A."/>
            <person name="Steczkiewicz K."/>
            <person name="Masonjones S."/>
            <person name="Liao H.L."/>
            <person name="Gajdeczka M.T."/>
            <person name="Anike F."/>
            <person name="Vuek A."/>
            <person name="Anishchenko I.M."/>
            <person name="Voigt K."/>
            <person name="de Hoog G.S."/>
            <person name="Smith M.E."/>
            <person name="Heitman J."/>
            <person name="Vilgalys R."/>
            <person name="Stajich J.E."/>
        </authorList>
    </citation>
    <scope>NUCLEOTIDE SEQUENCE [LARGE SCALE GENOMIC DNA]</scope>
    <source>
        <strain evidence="5 6">CBS 357.93</strain>
    </source>
</reference>
<sequence length="427" mass="49625">MMTSIMLDNQIENSEMIKNARQKAPNSFLLFCAKRRHESKIRGQYITSNQLSEEWKLMSKEQKAEFRNQSQCIQFTLDIDSRINSNRKLNISNILSPSSMVIPNEEEHHPSTKHHHSLYNHYLPSMYQQQEEREKKDVRYKIIPNLTFSAAAEAAALDSLTFNTNDIKPSLSTQRKYGTAPEKVKRPPNAYLLFNRDMRRKLKGYNQGLSSGEISKNISQRWKQLSQAERDVYFKEESRLKQQHSNEHSNFIYCRRSKAELKQAGLLKKLQKCNKAQQQQQQQQQPQDCQRKKSYYKKKSSLSEGGIPDPRGRKKREPNDCLPKHPMSAYLHFAKKMRPIIKIKHPDAKLVDISKQIGLKWRSMSPAELQPWIEIANQDKARYAREMKARLDNQSSVMAIASPTEELDSETIATVAQMVNPDHAIHS</sequence>
<dbReference type="SMART" id="SM00398">
    <property type="entry name" value="HMG"/>
    <property type="match status" value="3"/>
</dbReference>
<feature type="domain" description="HMG box" evidence="4">
    <location>
        <begin position="323"/>
        <end position="391"/>
    </location>
</feature>
<evidence type="ECO:0000256" key="2">
    <source>
        <dbReference type="PROSITE-ProRule" id="PRU00267"/>
    </source>
</evidence>
<feature type="DNA-binding region" description="HMG box" evidence="2">
    <location>
        <begin position="323"/>
        <end position="391"/>
    </location>
</feature>
<evidence type="ECO:0000256" key="1">
    <source>
        <dbReference type="ARBA" id="ARBA00023125"/>
    </source>
</evidence>
<dbReference type="CDD" id="cd00084">
    <property type="entry name" value="HMG-box_SF"/>
    <property type="match status" value="1"/>
</dbReference>
<dbReference type="Gene3D" id="1.10.30.10">
    <property type="entry name" value="High mobility group box domain"/>
    <property type="match status" value="3"/>
</dbReference>
<dbReference type="Pfam" id="PF09011">
    <property type="entry name" value="HMG_box_2"/>
    <property type="match status" value="1"/>
</dbReference>
<evidence type="ECO:0000313" key="5">
    <source>
        <dbReference type="EMBL" id="RCH95834.1"/>
    </source>
</evidence>
<keyword evidence="2" id="KW-0539">Nucleus</keyword>
<proteinExistence type="predicted"/>
<comment type="caution">
    <text evidence="5">The sequence shown here is derived from an EMBL/GenBank/DDBJ whole genome shotgun (WGS) entry which is preliminary data.</text>
</comment>
<feature type="domain" description="HMG box" evidence="4">
    <location>
        <begin position="184"/>
        <end position="252"/>
    </location>
</feature>
<keyword evidence="6" id="KW-1185">Reference proteome</keyword>
<dbReference type="InterPro" id="IPR050342">
    <property type="entry name" value="HMGB"/>
</dbReference>
<feature type="DNA-binding region" description="HMG box" evidence="2">
    <location>
        <begin position="184"/>
        <end position="252"/>
    </location>
</feature>
<gene>
    <name evidence="5" type="ORF">CU097_009634</name>
</gene>
<name>A0A367K0V4_RHIAZ</name>
<protein>
    <recommendedName>
        <fullName evidence="4">HMG box domain-containing protein</fullName>
    </recommendedName>
</protein>
<organism evidence="5 6">
    <name type="scientific">Rhizopus azygosporus</name>
    <name type="common">Rhizopus microsporus var. azygosporus</name>
    <dbReference type="NCBI Taxonomy" id="86630"/>
    <lineage>
        <taxon>Eukaryota</taxon>
        <taxon>Fungi</taxon>
        <taxon>Fungi incertae sedis</taxon>
        <taxon>Mucoromycota</taxon>
        <taxon>Mucoromycotina</taxon>
        <taxon>Mucoromycetes</taxon>
        <taxon>Mucorales</taxon>
        <taxon>Mucorineae</taxon>
        <taxon>Rhizopodaceae</taxon>
        <taxon>Rhizopus</taxon>
    </lineage>
</organism>
<dbReference type="STRING" id="86630.A0A367K0V4"/>
<dbReference type="SUPFAM" id="SSF47095">
    <property type="entry name" value="HMG-box"/>
    <property type="match status" value="3"/>
</dbReference>
<dbReference type="PANTHER" id="PTHR48112">
    <property type="entry name" value="HIGH MOBILITY GROUP PROTEIN DSP1"/>
    <property type="match status" value="1"/>
</dbReference>
<dbReference type="EMBL" id="PJQL01000427">
    <property type="protein sequence ID" value="RCH95834.1"/>
    <property type="molecule type" value="Genomic_DNA"/>
</dbReference>
<dbReference type="Proteomes" id="UP000252139">
    <property type="component" value="Unassembled WGS sequence"/>
</dbReference>
<evidence type="ECO:0000259" key="4">
    <source>
        <dbReference type="PROSITE" id="PS50118"/>
    </source>
</evidence>
<feature type="compositionally biased region" description="Low complexity" evidence="3">
    <location>
        <begin position="278"/>
        <end position="288"/>
    </location>
</feature>
<dbReference type="PROSITE" id="PS50118">
    <property type="entry name" value="HMG_BOX_2"/>
    <property type="match status" value="2"/>
</dbReference>
<dbReference type="GO" id="GO:0003677">
    <property type="term" value="F:DNA binding"/>
    <property type="evidence" value="ECO:0007669"/>
    <property type="project" value="UniProtKB-UniRule"/>
</dbReference>
<dbReference type="GO" id="GO:0005634">
    <property type="term" value="C:nucleus"/>
    <property type="evidence" value="ECO:0007669"/>
    <property type="project" value="UniProtKB-UniRule"/>
</dbReference>
<dbReference type="Pfam" id="PF00505">
    <property type="entry name" value="HMG_box"/>
    <property type="match status" value="2"/>
</dbReference>
<feature type="region of interest" description="Disordered" evidence="3">
    <location>
        <begin position="278"/>
        <end position="324"/>
    </location>
</feature>
<dbReference type="OrthoDB" id="1919336at2759"/>
<evidence type="ECO:0000256" key="3">
    <source>
        <dbReference type="SAM" id="MobiDB-lite"/>
    </source>
</evidence>
<evidence type="ECO:0000313" key="6">
    <source>
        <dbReference type="Proteomes" id="UP000252139"/>
    </source>
</evidence>
<dbReference type="AlphaFoldDB" id="A0A367K0V4"/>
<dbReference type="InterPro" id="IPR009071">
    <property type="entry name" value="HMG_box_dom"/>
</dbReference>
<accession>A0A367K0V4</accession>